<gene>
    <name evidence="2" type="ORF">MMC68T_00447</name>
</gene>
<keyword evidence="1" id="KW-1133">Transmembrane helix</keyword>
<feature type="transmembrane region" description="Helical" evidence="1">
    <location>
        <begin position="105"/>
        <end position="128"/>
    </location>
</feature>
<feature type="transmembrane region" description="Helical" evidence="1">
    <location>
        <begin position="20"/>
        <end position="47"/>
    </location>
</feature>
<evidence type="ECO:0000313" key="3">
    <source>
        <dbReference type="Proteomes" id="UP000290347"/>
    </source>
</evidence>
<evidence type="ECO:0000256" key="1">
    <source>
        <dbReference type="SAM" id="Phobius"/>
    </source>
</evidence>
<dbReference type="RefSeq" id="WP_020862759.1">
    <property type="nucleotide sequence ID" value="NZ_CP012387.1"/>
</dbReference>
<protein>
    <recommendedName>
        <fullName evidence="4">DUF4064 domain-containing protein</fullName>
    </recommendedName>
</protein>
<keyword evidence="1" id="KW-0472">Membrane</keyword>
<evidence type="ECO:0000313" key="2">
    <source>
        <dbReference type="EMBL" id="SRX71733.1"/>
    </source>
</evidence>
<organism evidence="2 3">
    <name type="scientific">Mycoplasma mycoides subsp. capri</name>
    <dbReference type="NCBI Taxonomy" id="40477"/>
    <lineage>
        <taxon>Bacteria</taxon>
        <taxon>Bacillati</taxon>
        <taxon>Mycoplasmatota</taxon>
        <taxon>Mollicutes</taxon>
        <taxon>Mycoplasmataceae</taxon>
        <taxon>Mycoplasma</taxon>
    </lineage>
</organism>
<dbReference type="Proteomes" id="UP000290347">
    <property type="component" value="Chromosome"/>
</dbReference>
<dbReference type="EMBL" id="LS483515">
    <property type="protein sequence ID" value="SRX71733.1"/>
    <property type="molecule type" value="Genomic_DNA"/>
</dbReference>
<feature type="transmembrane region" description="Helical" evidence="1">
    <location>
        <begin position="67"/>
        <end position="93"/>
    </location>
</feature>
<reference evidence="2 3" key="1">
    <citation type="submission" date="2018-05" db="EMBL/GenBank/DDBJ databases">
        <authorList>
            <person name="Falquet L."/>
            <person name="Falquet L."/>
        </authorList>
    </citation>
    <scope>NUCLEOTIDE SEQUENCE [LARGE SCALE GENOMIC DNA]</scope>
    <source>
        <strain evidence="2 3">GM12</strain>
    </source>
</reference>
<dbReference type="AlphaFoldDB" id="A0AB38GEF0"/>
<sequence length="154" mass="16888">MNSTITKQNKRLDDLYKAGLILIIIGCSFTLLWAVISFFGLIVGGIAISATSNYYPNYDDHVSRAGITAALTGVNIIIIIASLPALITLLFAIKSLKYQTYKYKIICGIMGIVFGLLFGIIGGIFLLVSSKKDEDDPYIIIKDKMNNKDNITSK</sequence>
<accession>A0AB38GEF0</accession>
<keyword evidence="1" id="KW-0812">Transmembrane</keyword>
<evidence type="ECO:0008006" key="4">
    <source>
        <dbReference type="Google" id="ProtNLM"/>
    </source>
</evidence>
<proteinExistence type="predicted"/>
<name>A0AB38GEF0_MYCMC</name>